<dbReference type="AlphaFoldDB" id="A0A0L6W226"/>
<dbReference type="Gene3D" id="3.30.70.20">
    <property type="match status" value="1"/>
</dbReference>
<gene>
    <name evidence="5" type="ORF">Tfer_2238</name>
</gene>
<feature type="domain" description="4Fe-4S ferredoxin-type" evidence="4">
    <location>
        <begin position="194"/>
        <end position="223"/>
    </location>
</feature>
<dbReference type="Proteomes" id="UP000037175">
    <property type="component" value="Unassembled WGS sequence"/>
</dbReference>
<proteinExistence type="predicted"/>
<dbReference type="GO" id="GO:0051536">
    <property type="term" value="F:iron-sulfur cluster binding"/>
    <property type="evidence" value="ECO:0007669"/>
    <property type="project" value="UniProtKB-KW"/>
</dbReference>
<sequence>MPLLTRYTVVFDGEYSKILERGCRTMLNFPLQRRERHMRTIDSEKLKRKILEWGASLVGFGDVSIGLASEFQHMPNAISLAVKHPVGRGIYRCGSMTAYSNQYEEVDRTLESVQKNITALLKSQGWRTLAIPPDSAKIDGTFVSRLYPLFPHKTAATCAGLGWIGKSGLLVNPMFGARLSWATVLTDAPLQVCRSPYVESKCGNCSRCVNACPASAIRNAIWKRGEKAEVFINVKACSEYLSYTARVFQKYICGLCVLACPLGGGKGESRQNSGRSGSMRF</sequence>
<dbReference type="InterPro" id="IPR017900">
    <property type="entry name" value="4Fe4S_Fe_S_CS"/>
</dbReference>
<comment type="caution">
    <text evidence="5">The sequence shown here is derived from an EMBL/GenBank/DDBJ whole genome shotgun (WGS) entry which is preliminary data.</text>
</comment>
<protein>
    <submittedName>
        <fullName evidence="5">4Fe-4S ferredoxin</fullName>
    </submittedName>
</protein>
<dbReference type="SUPFAM" id="SSF54862">
    <property type="entry name" value="4Fe-4S ferredoxins"/>
    <property type="match status" value="1"/>
</dbReference>
<dbReference type="Pfam" id="PF13484">
    <property type="entry name" value="Fer4_16"/>
    <property type="match status" value="1"/>
</dbReference>
<dbReference type="PANTHER" id="PTHR42827">
    <property type="entry name" value="IRON-SULFUR CLUSTER-BINDING PROTEIN-RELATED"/>
    <property type="match status" value="1"/>
</dbReference>
<evidence type="ECO:0000313" key="6">
    <source>
        <dbReference type="Proteomes" id="UP000037175"/>
    </source>
</evidence>
<dbReference type="PATRIC" id="fig|281456.6.peg.2367"/>
<dbReference type="EMBL" id="LGTE01000016">
    <property type="protein sequence ID" value="KNZ69134.1"/>
    <property type="molecule type" value="Genomic_DNA"/>
</dbReference>
<reference evidence="6" key="1">
    <citation type="submission" date="2015-07" db="EMBL/GenBank/DDBJ databases">
        <title>Complete Genome of Thermincola ferriacetica strain Z-0001T.</title>
        <authorList>
            <person name="Lusk B."/>
            <person name="Badalamenti J.P."/>
            <person name="Parameswaran P."/>
            <person name="Bond D.R."/>
            <person name="Torres C.I."/>
        </authorList>
    </citation>
    <scope>NUCLEOTIDE SEQUENCE [LARGE SCALE GENOMIC DNA]</scope>
    <source>
        <strain evidence="6">Z-0001</strain>
    </source>
</reference>
<dbReference type="PANTHER" id="PTHR42827:SF1">
    <property type="entry name" value="IRON-SULFUR CLUSTER-BINDING PROTEIN"/>
    <property type="match status" value="1"/>
</dbReference>
<evidence type="ECO:0000256" key="2">
    <source>
        <dbReference type="ARBA" id="ARBA00023004"/>
    </source>
</evidence>
<organism evidence="5 6">
    <name type="scientific">Thermincola ferriacetica</name>
    <dbReference type="NCBI Taxonomy" id="281456"/>
    <lineage>
        <taxon>Bacteria</taxon>
        <taxon>Bacillati</taxon>
        <taxon>Bacillota</taxon>
        <taxon>Clostridia</taxon>
        <taxon>Eubacteriales</taxon>
        <taxon>Thermincolaceae</taxon>
        <taxon>Thermincola</taxon>
    </lineage>
</organism>
<keyword evidence="1" id="KW-0479">Metal-binding</keyword>
<dbReference type="PROSITE" id="PS00198">
    <property type="entry name" value="4FE4S_FER_1"/>
    <property type="match status" value="1"/>
</dbReference>
<evidence type="ECO:0000256" key="1">
    <source>
        <dbReference type="ARBA" id="ARBA00022723"/>
    </source>
</evidence>
<dbReference type="GO" id="GO:0046872">
    <property type="term" value="F:metal ion binding"/>
    <property type="evidence" value="ECO:0007669"/>
    <property type="project" value="UniProtKB-KW"/>
</dbReference>
<dbReference type="PROSITE" id="PS51379">
    <property type="entry name" value="4FE4S_FER_2"/>
    <property type="match status" value="1"/>
</dbReference>
<keyword evidence="6" id="KW-1185">Reference proteome</keyword>
<dbReference type="RefSeq" id="WP_242843584.1">
    <property type="nucleotide sequence ID" value="NZ_LGTE01000016.1"/>
</dbReference>
<evidence type="ECO:0000259" key="4">
    <source>
        <dbReference type="PROSITE" id="PS51379"/>
    </source>
</evidence>
<evidence type="ECO:0000256" key="3">
    <source>
        <dbReference type="ARBA" id="ARBA00023014"/>
    </source>
</evidence>
<keyword evidence="3" id="KW-0411">Iron-sulfur</keyword>
<dbReference type="InterPro" id="IPR017896">
    <property type="entry name" value="4Fe4S_Fe-S-bd"/>
</dbReference>
<evidence type="ECO:0000313" key="5">
    <source>
        <dbReference type="EMBL" id="KNZ69134.1"/>
    </source>
</evidence>
<keyword evidence="2" id="KW-0408">Iron</keyword>
<name>A0A0L6W226_9FIRM</name>
<accession>A0A0L6W226</accession>